<dbReference type="NCBIfam" id="TIGR02532">
    <property type="entry name" value="IV_pilin_GFxxxE"/>
    <property type="match status" value="1"/>
</dbReference>
<protein>
    <submittedName>
        <fullName evidence="2">Type IV pilin protein</fullName>
    </submittedName>
</protein>
<dbReference type="PANTHER" id="PTHR30093:SF47">
    <property type="entry name" value="TYPE IV PILUS NON-CORE MINOR PILIN PILE"/>
    <property type="match status" value="1"/>
</dbReference>
<gene>
    <name evidence="2" type="ORF">N7335_17790</name>
</gene>
<dbReference type="AlphaFoldDB" id="A0AA42H9V0"/>
<accession>A0AA42H9V0</accession>
<keyword evidence="1" id="KW-0472">Membrane</keyword>
<dbReference type="PANTHER" id="PTHR30093">
    <property type="entry name" value="GENERAL SECRETION PATHWAY PROTEIN G"/>
    <property type="match status" value="1"/>
</dbReference>
<feature type="transmembrane region" description="Helical" evidence="1">
    <location>
        <begin position="6"/>
        <end position="27"/>
    </location>
</feature>
<keyword evidence="1" id="KW-1133">Transmembrane helix</keyword>
<dbReference type="InterPro" id="IPR012902">
    <property type="entry name" value="N_methyl_site"/>
</dbReference>
<reference evidence="2" key="1">
    <citation type="submission" date="2022-09" db="EMBL/GenBank/DDBJ databases">
        <title>Intensive care unit water sources are persistently colonized with multi-drug resistant bacteria and are the site of extensive horizontal gene transfer of antibiotic resistance genes.</title>
        <authorList>
            <person name="Diorio-Toth L."/>
        </authorList>
    </citation>
    <scope>NUCLEOTIDE SEQUENCE</scope>
    <source>
        <strain evidence="2">GD04147</strain>
    </source>
</reference>
<dbReference type="Pfam" id="PF16732">
    <property type="entry name" value="ComP_DUS"/>
    <property type="match status" value="1"/>
</dbReference>
<dbReference type="Gene3D" id="3.30.700.10">
    <property type="entry name" value="Glycoprotein, Type 4 Pilin"/>
    <property type="match status" value="1"/>
</dbReference>
<evidence type="ECO:0000313" key="3">
    <source>
        <dbReference type="Proteomes" id="UP001158076"/>
    </source>
</evidence>
<dbReference type="InterPro" id="IPR045584">
    <property type="entry name" value="Pilin-like"/>
</dbReference>
<dbReference type="GO" id="GO:0043683">
    <property type="term" value="P:type IV pilus assembly"/>
    <property type="evidence" value="ECO:0007669"/>
    <property type="project" value="InterPro"/>
</dbReference>
<dbReference type="EMBL" id="JAODZE010000025">
    <property type="protein sequence ID" value="MDH0148247.1"/>
    <property type="molecule type" value="Genomic_DNA"/>
</dbReference>
<dbReference type="Pfam" id="PF07963">
    <property type="entry name" value="N_methyl"/>
    <property type="match status" value="1"/>
</dbReference>
<proteinExistence type="predicted"/>
<dbReference type="SUPFAM" id="SSF54523">
    <property type="entry name" value="Pili subunits"/>
    <property type="match status" value="1"/>
</dbReference>
<evidence type="ECO:0000256" key="1">
    <source>
        <dbReference type="SAM" id="Phobius"/>
    </source>
</evidence>
<evidence type="ECO:0000313" key="2">
    <source>
        <dbReference type="EMBL" id="MDH0148247.1"/>
    </source>
</evidence>
<keyword evidence="1" id="KW-0812">Transmembrane</keyword>
<sequence>MRKPSGFTLIEMMIVVAIMGIMAAIAIPSYQEYVFRGNRTEGIALLNDAAARQERYYAQNNKYAVSVNDLGIQASSKNGLYALNVSTASVNTYTLVSEAKGAQLKDVKCGNLALDQAGNKFQKWNTQEKKGTSATGDCWK</sequence>
<dbReference type="PROSITE" id="PS00409">
    <property type="entry name" value="PROKAR_NTER_METHYL"/>
    <property type="match status" value="1"/>
</dbReference>
<comment type="caution">
    <text evidence="2">The sequence shown here is derived from an EMBL/GenBank/DDBJ whole genome shotgun (WGS) entry which is preliminary data.</text>
</comment>
<organism evidence="2 3">
    <name type="scientific">Stutzerimonas stutzeri</name>
    <name type="common">Pseudomonas stutzeri</name>
    <dbReference type="NCBI Taxonomy" id="316"/>
    <lineage>
        <taxon>Bacteria</taxon>
        <taxon>Pseudomonadati</taxon>
        <taxon>Pseudomonadota</taxon>
        <taxon>Gammaproteobacteria</taxon>
        <taxon>Pseudomonadales</taxon>
        <taxon>Pseudomonadaceae</taxon>
        <taxon>Stutzerimonas</taxon>
    </lineage>
</organism>
<dbReference type="Proteomes" id="UP001158076">
    <property type="component" value="Unassembled WGS sequence"/>
</dbReference>
<name>A0AA42H9V0_STUST</name>
<dbReference type="InterPro" id="IPR031982">
    <property type="entry name" value="PilE-like"/>
</dbReference>
<dbReference type="FunFam" id="3.30.700.10:FF:000002">
    <property type="entry name" value="Type 4 fimbrial biogenesis protein PilE"/>
    <property type="match status" value="1"/>
</dbReference>